<evidence type="ECO:0000256" key="5">
    <source>
        <dbReference type="ARBA" id="ARBA00022906"/>
    </source>
</evidence>
<evidence type="ECO:0000256" key="8">
    <source>
        <dbReference type="ARBA" id="ARBA00023136"/>
    </source>
</evidence>
<feature type="domain" description="Cation efflux protein cytoplasmic" evidence="12">
    <location>
        <begin position="266"/>
        <end position="339"/>
    </location>
</feature>
<dbReference type="Gene3D" id="1.20.1510.10">
    <property type="entry name" value="Cation efflux protein transmembrane domain"/>
    <property type="match status" value="1"/>
</dbReference>
<comment type="similarity">
    <text evidence="2">Belongs to the cation diffusion facilitator (CDF) transporter (TC 2.A.4) family. SLC30A subfamily.</text>
</comment>
<feature type="region of interest" description="Disordered" evidence="9">
    <location>
        <begin position="1"/>
        <end position="60"/>
    </location>
</feature>
<dbReference type="InterPro" id="IPR050681">
    <property type="entry name" value="CDF/SLC30A"/>
</dbReference>
<feature type="compositionally biased region" description="Basic and acidic residues" evidence="9">
    <location>
        <begin position="18"/>
        <end position="34"/>
    </location>
</feature>
<dbReference type="RefSeq" id="WP_243746110.1">
    <property type="nucleotide sequence ID" value="NZ_SNZH01000012.1"/>
</dbReference>
<proteinExistence type="inferred from homology"/>
<reference evidence="13 14" key="1">
    <citation type="submission" date="2019-03" db="EMBL/GenBank/DDBJ databases">
        <title>Genomic Encyclopedia of Type Strains, Phase IV (KMG-IV): sequencing the most valuable type-strain genomes for metagenomic binning, comparative biology and taxonomic classification.</title>
        <authorList>
            <person name="Goeker M."/>
        </authorList>
    </citation>
    <scope>NUCLEOTIDE SEQUENCE [LARGE SCALE GENOMIC DNA]</scope>
    <source>
        <strain evidence="13 14">DSM 21667</strain>
    </source>
</reference>
<evidence type="ECO:0000256" key="4">
    <source>
        <dbReference type="ARBA" id="ARBA00022692"/>
    </source>
</evidence>
<feature type="transmembrane region" description="Helical" evidence="10">
    <location>
        <begin position="203"/>
        <end position="224"/>
    </location>
</feature>
<evidence type="ECO:0000256" key="10">
    <source>
        <dbReference type="SAM" id="Phobius"/>
    </source>
</evidence>
<feature type="transmembrane region" description="Helical" evidence="10">
    <location>
        <begin position="96"/>
        <end position="117"/>
    </location>
</feature>
<dbReference type="PANTHER" id="PTHR11562">
    <property type="entry name" value="CATION EFFLUX PROTEIN/ ZINC TRANSPORTER"/>
    <property type="match status" value="1"/>
</dbReference>
<keyword evidence="4 10" id="KW-0812">Transmembrane</keyword>
<protein>
    <submittedName>
        <fullName evidence="13">Cobalt-zinc-cadmium efflux system protein</fullName>
    </submittedName>
</protein>
<dbReference type="AlphaFoldDB" id="A0A4R6YS07"/>
<dbReference type="SUPFAM" id="SSF161111">
    <property type="entry name" value="Cation efflux protein transmembrane domain-like"/>
    <property type="match status" value="1"/>
</dbReference>
<dbReference type="Proteomes" id="UP000295293">
    <property type="component" value="Unassembled WGS sequence"/>
</dbReference>
<evidence type="ECO:0000256" key="3">
    <source>
        <dbReference type="ARBA" id="ARBA00022448"/>
    </source>
</evidence>
<dbReference type="GO" id="GO:0005886">
    <property type="term" value="C:plasma membrane"/>
    <property type="evidence" value="ECO:0007669"/>
    <property type="project" value="TreeGrafter"/>
</dbReference>
<keyword evidence="5" id="KW-0864">Zinc transport</keyword>
<keyword evidence="14" id="KW-1185">Reference proteome</keyword>
<evidence type="ECO:0000259" key="11">
    <source>
        <dbReference type="Pfam" id="PF01545"/>
    </source>
</evidence>
<dbReference type="InterPro" id="IPR002524">
    <property type="entry name" value="Cation_efflux"/>
</dbReference>
<keyword evidence="3" id="KW-0813">Transport</keyword>
<sequence length="368" mass="39142">MTLPAALPPPMTHSPSSQHHDHDHAADHGHDHAHGHAAAAQTGHSHAELDDEGRSHVGGYVGDKKRTRKLMLAFALTTVTLLAEAIGGWLSGSLALLADAGHMLVDALALLFAWLGAHFAQRPADARRSFGYARLEVLVGYTNALSQFVLVIWIVVEAVQRFFAPGPILSGMMLFVALIGLLVNLLVLSSLHGHDHDDLNTAGARLHVIGDLLGSVGAVGAALLVRYFDWLWADPAISVFVSVLILNSAWRLLRRSAHILLEGVPEGVEVAAIVSGVEADVSAVREVHHVHVWQLAGGVRVATLHARLNDGIAPDQAILDVGRSLRRRFAIEHVTVQLDGVNCHAPECDRPPAGTSVAAAGCGHGHAH</sequence>
<dbReference type="InterPro" id="IPR058533">
    <property type="entry name" value="Cation_efflux_TM"/>
</dbReference>
<evidence type="ECO:0000313" key="13">
    <source>
        <dbReference type="EMBL" id="TDR40832.1"/>
    </source>
</evidence>
<dbReference type="PANTHER" id="PTHR11562:SF17">
    <property type="entry name" value="RE54080P-RELATED"/>
    <property type="match status" value="1"/>
</dbReference>
<keyword evidence="5" id="KW-0862">Zinc</keyword>
<dbReference type="InterPro" id="IPR027469">
    <property type="entry name" value="Cation_efflux_TMD_sf"/>
</dbReference>
<evidence type="ECO:0000256" key="1">
    <source>
        <dbReference type="ARBA" id="ARBA00004141"/>
    </source>
</evidence>
<accession>A0A4R6YS07</accession>
<keyword evidence="6 10" id="KW-1133">Transmembrane helix</keyword>
<evidence type="ECO:0000256" key="6">
    <source>
        <dbReference type="ARBA" id="ARBA00022989"/>
    </source>
</evidence>
<evidence type="ECO:0000256" key="9">
    <source>
        <dbReference type="SAM" id="MobiDB-lite"/>
    </source>
</evidence>
<comment type="caution">
    <text evidence="13">The sequence shown here is derived from an EMBL/GenBank/DDBJ whole genome shotgun (WGS) entry which is preliminary data.</text>
</comment>
<dbReference type="InterPro" id="IPR027470">
    <property type="entry name" value="Cation_efflux_CTD"/>
</dbReference>
<evidence type="ECO:0000256" key="7">
    <source>
        <dbReference type="ARBA" id="ARBA00023065"/>
    </source>
</evidence>
<dbReference type="SUPFAM" id="SSF160240">
    <property type="entry name" value="Cation efflux protein cytoplasmic domain-like"/>
    <property type="match status" value="1"/>
</dbReference>
<evidence type="ECO:0000256" key="2">
    <source>
        <dbReference type="ARBA" id="ARBA00008873"/>
    </source>
</evidence>
<evidence type="ECO:0000259" key="12">
    <source>
        <dbReference type="Pfam" id="PF16916"/>
    </source>
</evidence>
<feature type="domain" description="Cation efflux protein transmembrane" evidence="11">
    <location>
        <begin position="70"/>
        <end position="261"/>
    </location>
</feature>
<gene>
    <name evidence="13" type="ORF">DFR29_112146</name>
</gene>
<dbReference type="NCBIfam" id="TIGR01297">
    <property type="entry name" value="CDF"/>
    <property type="match status" value="1"/>
</dbReference>
<keyword evidence="7" id="KW-0406">Ion transport</keyword>
<organism evidence="13 14">
    <name type="scientific">Tahibacter aquaticus</name>
    <dbReference type="NCBI Taxonomy" id="520092"/>
    <lineage>
        <taxon>Bacteria</taxon>
        <taxon>Pseudomonadati</taxon>
        <taxon>Pseudomonadota</taxon>
        <taxon>Gammaproteobacteria</taxon>
        <taxon>Lysobacterales</taxon>
        <taxon>Rhodanobacteraceae</taxon>
        <taxon>Tahibacter</taxon>
    </lineage>
</organism>
<feature type="transmembrane region" description="Helical" evidence="10">
    <location>
        <begin position="230"/>
        <end position="250"/>
    </location>
</feature>
<dbReference type="EMBL" id="SNZH01000012">
    <property type="protein sequence ID" value="TDR40832.1"/>
    <property type="molecule type" value="Genomic_DNA"/>
</dbReference>
<feature type="compositionally biased region" description="Pro residues" evidence="9">
    <location>
        <begin position="1"/>
        <end position="12"/>
    </location>
</feature>
<dbReference type="Pfam" id="PF16916">
    <property type="entry name" value="ZT_dimer"/>
    <property type="match status" value="1"/>
</dbReference>
<dbReference type="InterPro" id="IPR036837">
    <property type="entry name" value="Cation_efflux_CTD_sf"/>
</dbReference>
<feature type="transmembrane region" description="Helical" evidence="10">
    <location>
        <begin position="168"/>
        <end position="191"/>
    </location>
</feature>
<feature type="transmembrane region" description="Helical" evidence="10">
    <location>
        <begin position="138"/>
        <end position="156"/>
    </location>
</feature>
<dbReference type="GO" id="GO:0005385">
    <property type="term" value="F:zinc ion transmembrane transporter activity"/>
    <property type="evidence" value="ECO:0007669"/>
    <property type="project" value="TreeGrafter"/>
</dbReference>
<feature type="compositionally biased region" description="Basic and acidic residues" evidence="9">
    <location>
        <begin position="45"/>
        <end position="55"/>
    </location>
</feature>
<keyword evidence="8 10" id="KW-0472">Membrane</keyword>
<feature type="transmembrane region" description="Helical" evidence="10">
    <location>
        <begin position="70"/>
        <end position="90"/>
    </location>
</feature>
<comment type="subcellular location">
    <subcellularLocation>
        <location evidence="1">Membrane</location>
        <topology evidence="1">Multi-pass membrane protein</topology>
    </subcellularLocation>
</comment>
<evidence type="ECO:0000313" key="14">
    <source>
        <dbReference type="Proteomes" id="UP000295293"/>
    </source>
</evidence>
<name>A0A4R6YS07_9GAMM</name>
<dbReference type="Pfam" id="PF01545">
    <property type="entry name" value="Cation_efflux"/>
    <property type="match status" value="1"/>
</dbReference>